<dbReference type="PANTHER" id="PTHR34408:SF1">
    <property type="entry name" value="GLYCOSYL HYDROLASE FAMILY 19 DOMAIN-CONTAINING PROTEIN HI_1415"/>
    <property type="match status" value="1"/>
</dbReference>
<proteinExistence type="predicted"/>
<dbReference type="GO" id="GO:0006032">
    <property type="term" value="P:chitin catabolic process"/>
    <property type="evidence" value="ECO:0007669"/>
    <property type="project" value="InterPro"/>
</dbReference>
<dbReference type="Proteomes" id="UP000574769">
    <property type="component" value="Unassembled WGS sequence"/>
</dbReference>
<comment type="caution">
    <text evidence="2">The sequence shown here is derived from an EMBL/GenBank/DDBJ whole genome shotgun (WGS) entry which is preliminary data.</text>
</comment>
<dbReference type="Pfam" id="PF00182">
    <property type="entry name" value="Glyco_hydro_19"/>
    <property type="match status" value="1"/>
</dbReference>
<dbReference type="GO" id="GO:0016998">
    <property type="term" value="P:cell wall macromolecule catabolic process"/>
    <property type="evidence" value="ECO:0007669"/>
    <property type="project" value="InterPro"/>
</dbReference>
<dbReference type="GO" id="GO:0004568">
    <property type="term" value="F:chitinase activity"/>
    <property type="evidence" value="ECO:0007669"/>
    <property type="project" value="InterPro"/>
</dbReference>
<reference evidence="2 3" key="1">
    <citation type="submission" date="2020-08" db="EMBL/GenBank/DDBJ databases">
        <title>Genomic Encyclopedia of Type Strains, Phase IV (KMG-IV): sequencing the most valuable type-strain genomes for metagenomic binning, comparative biology and taxonomic classification.</title>
        <authorList>
            <person name="Goeker M."/>
        </authorList>
    </citation>
    <scope>NUCLEOTIDE SEQUENCE [LARGE SCALE GENOMIC DNA]</scope>
    <source>
        <strain evidence="2 3">DSM 15867</strain>
    </source>
</reference>
<feature type="domain" description="Glycoside hydrolase family 19 catalytic" evidence="1">
    <location>
        <begin position="61"/>
        <end position="154"/>
    </location>
</feature>
<dbReference type="RefSeq" id="WP_221240087.1">
    <property type="nucleotide sequence ID" value="NZ_JACHNY010000021.1"/>
</dbReference>
<evidence type="ECO:0000313" key="3">
    <source>
        <dbReference type="Proteomes" id="UP000574769"/>
    </source>
</evidence>
<dbReference type="SUPFAM" id="SSF53955">
    <property type="entry name" value="Lysozyme-like"/>
    <property type="match status" value="1"/>
</dbReference>
<dbReference type="InterPro" id="IPR000726">
    <property type="entry name" value="Glyco_hydro_19_cat"/>
</dbReference>
<dbReference type="PANTHER" id="PTHR34408">
    <property type="entry name" value="FAMILY PROTEIN, PUTATIVE-RELATED"/>
    <property type="match status" value="1"/>
</dbReference>
<name>A0A7W7AMU4_9SPHN</name>
<protein>
    <submittedName>
        <fullName evidence="2">Putative chitinase</fullName>
    </submittedName>
</protein>
<dbReference type="EMBL" id="JACHNY010000021">
    <property type="protein sequence ID" value="MBB4619986.1"/>
    <property type="molecule type" value="Genomic_DNA"/>
</dbReference>
<gene>
    <name evidence="2" type="ORF">GGQ96_004146</name>
</gene>
<accession>A0A7W7AMU4</accession>
<dbReference type="InterPro" id="IPR052354">
    <property type="entry name" value="Cell_Wall_Dynamics_Protein"/>
</dbReference>
<dbReference type="InterPro" id="IPR023346">
    <property type="entry name" value="Lysozyme-like_dom_sf"/>
</dbReference>
<dbReference type="Gene3D" id="1.10.530.10">
    <property type="match status" value="1"/>
</dbReference>
<sequence length="193" mass="20456">MIDIANLQRRLGVGVDGINGPATMGALFVRCGAPAVIGAELGLSAAVHFEAAGILDNMSRLAHAIAQMGHESDGFQAMEEYASGRAYEGRPDLGNTAAGDGVRFKGRGPIQITGRANYRLYGRRIGIDVERHPEIAAIPSIGLQLSCAYWTAKNLNAFADRDDIEGITRRINGGLNGLSDRQKRLAAAKALLA</sequence>
<keyword evidence="3" id="KW-1185">Reference proteome</keyword>
<dbReference type="AlphaFoldDB" id="A0A7W7AMU4"/>
<evidence type="ECO:0000259" key="1">
    <source>
        <dbReference type="Pfam" id="PF00182"/>
    </source>
</evidence>
<evidence type="ECO:0000313" key="2">
    <source>
        <dbReference type="EMBL" id="MBB4619986.1"/>
    </source>
</evidence>
<organism evidence="2 3">
    <name type="scientific">Sphingomonas abaci</name>
    <dbReference type="NCBI Taxonomy" id="237611"/>
    <lineage>
        <taxon>Bacteria</taxon>
        <taxon>Pseudomonadati</taxon>
        <taxon>Pseudomonadota</taxon>
        <taxon>Alphaproteobacteria</taxon>
        <taxon>Sphingomonadales</taxon>
        <taxon>Sphingomonadaceae</taxon>
        <taxon>Sphingomonas</taxon>
    </lineage>
</organism>